<evidence type="ECO:0000313" key="1">
    <source>
        <dbReference type="EMBL" id="EDS16917.1"/>
    </source>
</evidence>
<dbReference type="GeneID" id="31796020"/>
<gene>
    <name evidence="1" type="ORF">BACSTE_00175</name>
</gene>
<accession>B0NL53</accession>
<dbReference type="EMBL" id="ABFZ02000011">
    <property type="protein sequence ID" value="EDS16917.1"/>
    <property type="molecule type" value="Genomic_DNA"/>
</dbReference>
<dbReference type="AlphaFoldDB" id="B0NL53"/>
<evidence type="ECO:0000313" key="2">
    <source>
        <dbReference type="Proteomes" id="UP000004713"/>
    </source>
</evidence>
<dbReference type="Proteomes" id="UP000004713">
    <property type="component" value="Unassembled WGS sequence"/>
</dbReference>
<reference evidence="1 2" key="1">
    <citation type="submission" date="2007-11" db="EMBL/GenBank/DDBJ databases">
        <title>Draft genome sequence of Bacteroides stercoris(ATCC 43183).</title>
        <authorList>
            <person name="Sudarsanam P."/>
            <person name="Ley R."/>
            <person name="Guruge J."/>
            <person name="Turnbaugh P.J."/>
            <person name="Mahowald M."/>
            <person name="Liep D."/>
            <person name="Gordon J."/>
        </authorList>
    </citation>
    <scope>NUCLEOTIDE SEQUENCE [LARGE SCALE GENOMIC DNA]</scope>
    <source>
        <strain evidence="1 2">ATCC 43183</strain>
    </source>
</reference>
<proteinExistence type="predicted"/>
<name>B0NL53_BACSE</name>
<dbReference type="RefSeq" id="WP_005652450.1">
    <property type="nucleotide sequence ID" value="NZ_CP102262.1"/>
</dbReference>
<organism evidence="1 2">
    <name type="scientific">Bacteroides stercoris ATCC 43183</name>
    <dbReference type="NCBI Taxonomy" id="449673"/>
    <lineage>
        <taxon>Bacteria</taxon>
        <taxon>Pseudomonadati</taxon>
        <taxon>Bacteroidota</taxon>
        <taxon>Bacteroidia</taxon>
        <taxon>Bacteroidales</taxon>
        <taxon>Bacteroidaceae</taxon>
        <taxon>Bacteroides</taxon>
    </lineage>
</organism>
<protein>
    <submittedName>
        <fullName evidence="1">Uncharacterized protein</fullName>
    </submittedName>
</protein>
<reference evidence="1 2" key="2">
    <citation type="submission" date="2007-11" db="EMBL/GenBank/DDBJ databases">
        <authorList>
            <person name="Fulton L."/>
            <person name="Clifton S."/>
            <person name="Fulton B."/>
            <person name="Xu J."/>
            <person name="Minx P."/>
            <person name="Pepin K.H."/>
            <person name="Johnson M."/>
            <person name="Thiruvilangam P."/>
            <person name="Bhonagiri V."/>
            <person name="Nash W.E."/>
            <person name="Mardis E.R."/>
            <person name="Wilson R.K."/>
        </authorList>
    </citation>
    <scope>NUCLEOTIDE SEQUENCE [LARGE SCALE GENOMIC DNA]</scope>
    <source>
        <strain evidence="1 2">ATCC 43183</strain>
    </source>
</reference>
<sequence>MKKKYIIKGVLNSSVLFLNSYGTYSLIPTSDIYSDADKIKFFDSKEEAENCILQNEFPPVTIMEIFI</sequence>
<comment type="caution">
    <text evidence="1">The sequence shown here is derived from an EMBL/GenBank/DDBJ whole genome shotgun (WGS) entry which is preliminary data.</text>
</comment>
<dbReference type="HOGENOM" id="CLU_2803616_0_0_10"/>